<gene>
    <name evidence="2" type="ORF">GM921_09935</name>
</gene>
<name>A0A923E1L8_9SPHI</name>
<dbReference type="AlphaFoldDB" id="A0A923E1L8"/>
<dbReference type="PROSITE" id="PS50943">
    <property type="entry name" value="HTH_CROC1"/>
    <property type="match status" value="1"/>
</dbReference>
<comment type="caution">
    <text evidence="2">The sequence shown here is derived from an EMBL/GenBank/DDBJ whole genome shotgun (WGS) entry which is preliminary data.</text>
</comment>
<organism evidence="2 3">
    <name type="scientific">Pedobacter planticolens</name>
    <dbReference type="NCBI Taxonomy" id="2679964"/>
    <lineage>
        <taxon>Bacteria</taxon>
        <taxon>Pseudomonadati</taxon>
        <taxon>Bacteroidota</taxon>
        <taxon>Sphingobacteriia</taxon>
        <taxon>Sphingobacteriales</taxon>
        <taxon>Sphingobacteriaceae</taxon>
        <taxon>Pedobacter</taxon>
    </lineage>
</organism>
<evidence type="ECO:0000313" key="3">
    <source>
        <dbReference type="Proteomes" id="UP000601055"/>
    </source>
</evidence>
<dbReference type="SUPFAM" id="SSF47413">
    <property type="entry name" value="lambda repressor-like DNA-binding domains"/>
    <property type="match status" value="1"/>
</dbReference>
<dbReference type="GO" id="GO:0003677">
    <property type="term" value="F:DNA binding"/>
    <property type="evidence" value="ECO:0007669"/>
    <property type="project" value="InterPro"/>
</dbReference>
<feature type="domain" description="HTH cro/C1-type" evidence="1">
    <location>
        <begin position="23"/>
        <end position="77"/>
    </location>
</feature>
<proteinExistence type="predicted"/>
<evidence type="ECO:0000259" key="1">
    <source>
        <dbReference type="PROSITE" id="PS50943"/>
    </source>
</evidence>
<reference evidence="2" key="1">
    <citation type="submission" date="2019-11" db="EMBL/GenBank/DDBJ databases">
        <title>Description of Pedobacter sp. LMG 31464T.</title>
        <authorList>
            <person name="Carlier A."/>
            <person name="Qi S."/>
            <person name="Vandamme P."/>
        </authorList>
    </citation>
    <scope>NUCLEOTIDE SEQUENCE</scope>
    <source>
        <strain evidence="2">LMG 31464</strain>
    </source>
</reference>
<dbReference type="Proteomes" id="UP000601055">
    <property type="component" value="Unassembled WGS sequence"/>
</dbReference>
<dbReference type="Gene3D" id="1.10.260.40">
    <property type="entry name" value="lambda repressor-like DNA-binding domains"/>
    <property type="match status" value="1"/>
</dbReference>
<protein>
    <recommendedName>
        <fullName evidence="1">HTH cro/C1-type domain-containing protein</fullName>
    </recommendedName>
</protein>
<dbReference type="EMBL" id="WNXD01000002">
    <property type="protein sequence ID" value="MBB2145807.1"/>
    <property type="molecule type" value="Genomic_DNA"/>
</dbReference>
<sequence>MRLLLIEISQMALTQNILLVQNINTLIEASGLTDEAFSNLMGFSLRKLKYIKAGKTEIKLKDLEAVSQFFNVSLREITARKLSLEAGFRNKLLKFHHKNKELVVLLEEQPSIVYSVKNVLIKDDFFKKTVEIKEIKHFLLQYGWAYTSSAISMAMLRMPDLIKIEPHPTKKGTFVYSRK</sequence>
<keyword evidence="3" id="KW-1185">Reference proteome</keyword>
<accession>A0A923E1L8</accession>
<evidence type="ECO:0000313" key="2">
    <source>
        <dbReference type="EMBL" id="MBB2145807.1"/>
    </source>
</evidence>
<dbReference type="InterPro" id="IPR010982">
    <property type="entry name" value="Lambda_DNA-bd_dom_sf"/>
</dbReference>
<dbReference type="InterPro" id="IPR001387">
    <property type="entry name" value="Cro/C1-type_HTH"/>
</dbReference>
<dbReference type="CDD" id="cd00093">
    <property type="entry name" value="HTH_XRE"/>
    <property type="match status" value="1"/>
</dbReference>